<dbReference type="InterPro" id="IPR024975">
    <property type="entry name" value="NOV_C"/>
</dbReference>
<feature type="domain" description="Protein NO VEIN C-terminal" evidence="1">
    <location>
        <begin position="190"/>
        <end position="252"/>
    </location>
</feature>
<evidence type="ECO:0000313" key="2">
    <source>
        <dbReference type="EMBL" id="RVX44928.1"/>
    </source>
</evidence>
<proteinExistence type="predicted"/>
<protein>
    <submittedName>
        <fullName evidence="2">Uncharacterized protein DUF3883</fullName>
    </submittedName>
</protein>
<accession>A0A438MH73</accession>
<evidence type="ECO:0000313" key="3">
    <source>
        <dbReference type="Proteomes" id="UP000284824"/>
    </source>
</evidence>
<gene>
    <name evidence="2" type="ORF">EDD27_7695</name>
</gene>
<keyword evidence="3" id="KW-1185">Reference proteome</keyword>
<dbReference type="Proteomes" id="UP000284824">
    <property type="component" value="Unassembled WGS sequence"/>
</dbReference>
<sequence>MIPYDDKGRRIEAEYFVIPDGHHLALILSSSSGAAQGRPARNPDYIQGLTLLLTRLQSLDATLLDSFVDSRHTQRLSLSESDRRLVAVPIPLAGEDIQKLRLRLTSAQGPIAQPPGTVKKGNNSKRIRLRVEVPGFTSANASRLEAALATALHSNEDSGKAMAGSPAEAIQDSPRHHHFMQDAKIRQAVERHAVERATQHFESLGYTVRDVGAQRSYDLHITKGSKELRVEVKGSTTSPGSVELTANEVANADGICTILVVVDKINLAYEDSQPLPRDGRLRVWWNWQPAADNLSATRYRYTLPAEMPTHSE</sequence>
<dbReference type="EMBL" id="SAUN01000001">
    <property type="protein sequence ID" value="RVX44928.1"/>
    <property type="molecule type" value="Genomic_DNA"/>
</dbReference>
<organism evidence="2 3">
    <name type="scientific">Nonomuraea polychroma</name>
    <dbReference type="NCBI Taxonomy" id="46176"/>
    <lineage>
        <taxon>Bacteria</taxon>
        <taxon>Bacillati</taxon>
        <taxon>Actinomycetota</taxon>
        <taxon>Actinomycetes</taxon>
        <taxon>Streptosporangiales</taxon>
        <taxon>Streptosporangiaceae</taxon>
        <taxon>Nonomuraea</taxon>
    </lineage>
</organism>
<name>A0A438MH73_9ACTN</name>
<dbReference type="RefSeq" id="WP_127936630.1">
    <property type="nucleotide sequence ID" value="NZ_SAUN01000001.1"/>
</dbReference>
<dbReference type="Pfam" id="PF13020">
    <property type="entry name" value="NOV_C"/>
    <property type="match status" value="1"/>
</dbReference>
<reference evidence="2 3" key="1">
    <citation type="submission" date="2019-01" db="EMBL/GenBank/DDBJ databases">
        <title>Sequencing the genomes of 1000 actinobacteria strains.</title>
        <authorList>
            <person name="Klenk H.-P."/>
        </authorList>
    </citation>
    <scope>NUCLEOTIDE SEQUENCE [LARGE SCALE GENOMIC DNA]</scope>
    <source>
        <strain evidence="2 3">DSM 43925</strain>
    </source>
</reference>
<dbReference type="OrthoDB" id="4379767at2"/>
<dbReference type="AlphaFoldDB" id="A0A438MH73"/>
<evidence type="ECO:0000259" key="1">
    <source>
        <dbReference type="Pfam" id="PF13020"/>
    </source>
</evidence>
<comment type="caution">
    <text evidence="2">The sequence shown here is derived from an EMBL/GenBank/DDBJ whole genome shotgun (WGS) entry which is preliminary data.</text>
</comment>